<feature type="chain" id="PRO_5046649065" description="DUF4878 domain-containing protein" evidence="1">
    <location>
        <begin position="28"/>
        <end position="329"/>
    </location>
</feature>
<protein>
    <recommendedName>
        <fullName evidence="4">DUF4878 domain-containing protein</fullName>
    </recommendedName>
</protein>
<dbReference type="RefSeq" id="WP_218233102.1">
    <property type="nucleotide sequence ID" value="NZ_BAABBB010000009.1"/>
</dbReference>
<evidence type="ECO:0000313" key="2">
    <source>
        <dbReference type="EMBL" id="GAA3529467.1"/>
    </source>
</evidence>
<dbReference type="InterPro" id="IPR006311">
    <property type="entry name" value="TAT_signal"/>
</dbReference>
<proteinExistence type="predicted"/>
<feature type="signal peptide" evidence="1">
    <location>
        <begin position="1"/>
        <end position="27"/>
    </location>
</feature>
<evidence type="ECO:0000256" key="1">
    <source>
        <dbReference type="SAM" id="SignalP"/>
    </source>
</evidence>
<evidence type="ECO:0000313" key="3">
    <source>
        <dbReference type="Proteomes" id="UP001500301"/>
    </source>
</evidence>
<dbReference type="PROSITE" id="PS51318">
    <property type="entry name" value="TAT"/>
    <property type="match status" value="1"/>
</dbReference>
<dbReference type="Proteomes" id="UP001500301">
    <property type="component" value="Unassembled WGS sequence"/>
</dbReference>
<keyword evidence="1" id="KW-0732">Signal</keyword>
<organism evidence="2 3">
    <name type="scientific">Nocardioides daeguensis</name>
    <dbReference type="NCBI Taxonomy" id="908359"/>
    <lineage>
        <taxon>Bacteria</taxon>
        <taxon>Bacillati</taxon>
        <taxon>Actinomycetota</taxon>
        <taxon>Actinomycetes</taxon>
        <taxon>Propionibacteriales</taxon>
        <taxon>Nocardioidaceae</taxon>
        <taxon>Nocardioides</taxon>
    </lineage>
</organism>
<accession>A0ABP6V975</accession>
<gene>
    <name evidence="2" type="ORF">GCM10022263_17660</name>
</gene>
<name>A0ABP6V975_9ACTN</name>
<evidence type="ECO:0008006" key="4">
    <source>
        <dbReference type="Google" id="ProtNLM"/>
    </source>
</evidence>
<keyword evidence="3" id="KW-1185">Reference proteome</keyword>
<sequence length="329" mass="34741">MARSRRASLVGIAAVAALLAGGVAAFAVVSGDDDEAGARSAAQRYLRILSDDGRDPDDLTELVAVGDPEALDRADTLLAQARERISDVSLGESREISTAETSSDVVFDRFERVEVRYRLAGERHRSAITLGLPRTGTDGGWLVVTPLSGEVDWNAASWGTAQLDVEVGDVAVTEPGRTTYEPDAQLVHPGVYPVRASVGPYLTSPATDLVVATGSTPLPTFDLAPTADGTAAITEQVLAAFEPCTRGTAYCPATTLVDDDPLPEGWWHGFTTEPTVTVEGTTITLRDGAFRYASAAGERTVRFDGTGRMVVDPATGEPGVAVPLELERR</sequence>
<comment type="caution">
    <text evidence="2">The sequence shown here is derived from an EMBL/GenBank/DDBJ whole genome shotgun (WGS) entry which is preliminary data.</text>
</comment>
<dbReference type="EMBL" id="BAABBB010000009">
    <property type="protein sequence ID" value="GAA3529467.1"/>
    <property type="molecule type" value="Genomic_DNA"/>
</dbReference>
<reference evidence="3" key="1">
    <citation type="journal article" date="2019" name="Int. J. Syst. Evol. Microbiol.">
        <title>The Global Catalogue of Microorganisms (GCM) 10K type strain sequencing project: providing services to taxonomists for standard genome sequencing and annotation.</title>
        <authorList>
            <consortium name="The Broad Institute Genomics Platform"/>
            <consortium name="The Broad Institute Genome Sequencing Center for Infectious Disease"/>
            <person name="Wu L."/>
            <person name="Ma J."/>
        </authorList>
    </citation>
    <scope>NUCLEOTIDE SEQUENCE [LARGE SCALE GENOMIC DNA]</scope>
    <source>
        <strain evidence="3">JCM 17460</strain>
    </source>
</reference>